<organism evidence="1 2">
    <name type="scientific">Candidatus Methanoperedens nitratireducens</name>
    <dbReference type="NCBI Taxonomy" id="1392998"/>
    <lineage>
        <taxon>Archaea</taxon>
        <taxon>Methanobacteriati</taxon>
        <taxon>Methanobacteriota</taxon>
        <taxon>Stenosarchaea group</taxon>
        <taxon>Methanomicrobia</taxon>
        <taxon>Methanosarcinales</taxon>
        <taxon>ANME-2 cluster</taxon>
        <taxon>Candidatus Methanoperedentaceae</taxon>
        <taxon>Candidatus Methanoperedens</taxon>
    </lineage>
</organism>
<dbReference type="Proteomes" id="UP000218615">
    <property type="component" value="Unassembled WGS sequence"/>
</dbReference>
<evidence type="ECO:0000313" key="1">
    <source>
        <dbReference type="EMBL" id="SNQ58981.1"/>
    </source>
</evidence>
<keyword evidence="2" id="KW-1185">Reference proteome</keyword>
<protein>
    <submittedName>
        <fullName evidence="1">Uncharacterized protein</fullName>
    </submittedName>
</protein>
<proteinExistence type="predicted"/>
<accession>A0A284VIB4</accession>
<evidence type="ECO:0000313" key="2">
    <source>
        <dbReference type="Proteomes" id="UP000218615"/>
    </source>
</evidence>
<reference evidence="2" key="1">
    <citation type="submission" date="2017-06" db="EMBL/GenBank/DDBJ databases">
        <authorList>
            <person name="Cremers G."/>
        </authorList>
    </citation>
    <scope>NUCLEOTIDE SEQUENCE [LARGE SCALE GENOMIC DNA]</scope>
</reference>
<name>A0A284VIB4_9EURY</name>
<dbReference type="EMBL" id="FZMP01000006">
    <property type="protein sequence ID" value="SNQ58981.1"/>
    <property type="molecule type" value="Genomic_DNA"/>
</dbReference>
<dbReference type="RefSeq" id="WP_096203390.1">
    <property type="nucleotide sequence ID" value="NZ_FZMP01000006.1"/>
</dbReference>
<gene>
    <name evidence="1" type="ORF">MNV_1030001</name>
</gene>
<sequence length="74" mass="7985">MPSELANRVIGLISPVVGDFIAKAKVMAACKRMNTDIESLDKTKLELFANHIEALCFDLGPVAAKSIKDKVLAL</sequence>
<dbReference type="AlphaFoldDB" id="A0A284VIB4"/>